<dbReference type="SUPFAM" id="SSF52540">
    <property type="entry name" value="P-loop containing nucleoside triphosphate hydrolases"/>
    <property type="match status" value="1"/>
</dbReference>
<reference evidence="1 2" key="1">
    <citation type="journal article" date="2016" name="Nat. Commun.">
        <title>Thousands of microbial genomes shed light on interconnected biogeochemical processes in an aquifer system.</title>
        <authorList>
            <person name="Anantharaman K."/>
            <person name="Brown C.T."/>
            <person name="Hug L.A."/>
            <person name="Sharon I."/>
            <person name="Castelle C.J."/>
            <person name="Probst A.J."/>
            <person name="Thomas B.C."/>
            <person name="Singh A."/>
            <person name="Wilkins M.J."/>
            <person name="Karaoz U."/>
            <person name="Brodie E.L."/>
            <person name="Williams K.H."/>
            <person name="Hubbard S.S."/>
            <person name="Banfield J.F."/>
        </authorList>
    </citation>
    <scope>NUCLEOTIDE SEQUENCE [LARGE SCALE GENOMIC DNA]</scope>
</reference>
<gene>
    <name evidence="1" type="ORF">A3D99_00220</name>
</gene>
<comment type="caution">
    <text evidence="1">The sequence shown here is derived from an EMBL/GenBank/DDBJ whole genome shotgun (WGS) entry which is preliminary data.</text>
</comment>
<proteinExistence type="predicted"/>
<evidence type="ECO:0000313" key="1">
    <source>
        <dbReference type="EMBL" id="OGY34133.1"/>
    </source>
</evidence>
<organism evidence="1 2">
    <name type="scientific">Candidatus Andersenbacteria bacterium RIFCSPHIGHO2_12_FULL_45_11</name>
    <dbReference type="NCBI Taxonomy" id="1797281"/>
    <lineage>
        <taxon>Bacteria</taxon>
        <taxon>Candidatus Anderseniibacteriota</taxon>
    </lineage>
</organism>
<accession>A0A1G1X2D6</accession>
<dbReference type="EMBL" id="MHHR01000020">
    <property type="protein sequence ID" value="OGY34133.1"/>
    <property type="molecule type" value="Genomic_DNA"/>
</dbReference>
<evidence type="ECO:0000313" key="2">
    <source>
        <dbReference type="Proteomes" id="UP000177528"/>
    </source>
</evidence>
<dbReference type="InterPro" id="IPR027417">
    <property type="entry name" value="P-loop_NTPase"/>
</dbReference>
<sequence>MQNVANTITEWVTSSSAEQPLLVISASQQSVLDHIETAKRALGATEQEQKQIASGNHPDIFTIVGEKNRIYIKDIEALKPLLAHKARKRLVLIPHADQLLPEAASALLKILEEPSPSTRFLLGAKNKRGILPTIRSRCRVIFAGKEMAKDSTINTDEFLTRLSGLRKADPFSEEELEGITRLVHGLAQSGTATPALLRVSQRLRDYYKTASIPGGNTKLAADILLASLANLRNTISYVNHTS</sequence>
<dbReference type="AlphaFoldDB" id="A0A1G1X2D6"/>
<name>A0A1G1X2D6_9BACT</name>
<dbReference type="Gene3D" id="3.40.50.300">
    <property type="entry name" value="P-loop containing nucleotide triphosphate hydrolases"/>
    <property type="match status" value="1"/>
</dbReference>
<protein>
    <recommendedName>
        <fullName evidence="3">DNA polymerase III subunit delta</fullName>
    </recommendedName>
</protein>
<dbReference type="Pfam" id="PF13177">
    <property type="entry name" value="DNA_pol3_delta2"/>
    <property type="match status" value="1"/>
</dbReference>
<evidence type="ECO:0008006" key="3">
    <source>
        <dbReference type="Google" id="ProtNLM"/>
    </source>
</evidence>
<dbReference type="Proteomes" id="UP000177528">
    <property type="component" value="Unassembled WGS sequence"/>
</dbReference>